<sequence length="313" mass="35732" precursor="true">MKKWVFILTIFFILASICLSGCSENKQVKPVNETILSFLDKVNKTDFKNAHSFYEGGKYPYPEVMKQIFRDEGFVKDGIANINLKDQTVNSDKAVITAHCRITEFNLNRNRINPSEKDFHFKLEKKNNRWIITNLSFNKPYYLSENKSENVAASVSDTDDEEPNYVLYILIIFSVIGVLVYTKNKGSDSSEVNDVDLSDTHPLQKETLAKFVKFVPSTQNKVGKKSKIDVWVKNPSKKPYNNFKVVAVYCNTLKVKNPTLDFGTIAPGQTVKQTWEVIPEASGIVSINKPTVVFENMGEKYSGRFEPVWIRVQ</sequence>
<dbReference type="EMBL" id="CP002069">
    <property type="protein sequence ID" value="ADI73623.1"/>
    <property type="molecule type" value="Genomic_DNA"/>
</dbReference>
<dbReference type="GeneID" id="9346343"/>
<keyword evidence="1" id="KW-0812">Transmembrane</keyword>
<organism evidence="2 3">
    <name type="scientific">Methanohalobium evestigatum (strain ATCC BAA-1072 / DSM 3721 / NBRC 107634 / OCM 161 / Z-7303)</name>
    <dbReference type="NCBI Taxonomy" id="644295"/>
    <lineage>
        <taxon>Archaea</taxon>
        <taxon>Methanobacteriati</taxon>
        <taxon>Methanobacteriota</taxon>
        <taxon>Stenosarchaea group</taxon>
        <taxon>Methanomicrobia</taxon>
        <taxon>Methanosarcinales</taxon>
        <taxon>Methanosarcinaceae</taxon>
        <taxon>Methanohalobium</taxon>
    </lineage>
</organism>
<dbReference type="STRING" id="644295.Metev_0722"/>
<keyword evidence="1" id="KW-0472">Membrane</keyword>
<evidence type="ECO:0000313" key="2">
    <source>
        <dbReference type="EMBL" id="ADI73623.1"/>
    </source>
</evidence>
<evidence type="ECO:0000313" key="3">
    <source>
        <dbReference type="Proteomes" id="UP000000391"/>
    </source>
</evidence>
<feature type="transmembrane region" description="Helical" evidence="1">
    <location>
        <begin position="165"/>
        <end position="182"/>
    </location>
</feature>
<keyword evidence="1" id="KW-1133">Transmembrane helix</keyword>
<protein>
    <submittedName>
        <fullName evidence="2">Uncharacterized protein</fullName>
    </submittedName>
</protein>
<accession>D7E6Z9</accession>
<dbReference type="HOGENOM" id="CLU_846257_0_0_2"/>
<name>D7E6Z9_METEZ</name>
<gene>
    <name evidence="2" type="ordered locus">Metev_0722</name>
</gene>
<dbReference type="AlphaFoldDB" id="D7E6Z9"/>
<reference evidence="2 3" key="1">
    <citation type="submission" date="2010-06" db="EMBL/GenBank/DDBJ databases">
        <title>Complete sequence chromosome of Methanohalobium evestigatum Z-7303.</title>
        <authorList>
            <consortium name="US DOE Joint Genome Institute"/>
            <person name="Lucas S."/>
            <person name="Copeland A."/>
            <person name="Lapidus A."/>
            <person name="Cheng J.-F."/>
            <person name="Bruce D."/>
            <person name="Goodwin L."/>
            <person name="Pitluck S."/>
            <person name="Saunders E."/>
            <person name="Detter J.C."/>
            <person name="Han C."/>
            <person name="Tapia R."/>
            <person name="Land M."/>
            <person name="Hauser L."/>
            <person name="Kyrpides N."/>
            <person name="Mikhailova N."/>
            <person name="Sieprawska-Lupa M."/>
            <person name="Whitman W.B."/>
            <person name="Anderson I."/>
            <person name="Woyke T."/>
        </authorList>
    </citation>
    <scope>NUCLEOTIDE SEQUENCE [LARGE SCALE GENOMIC DNA]</scope>
    <source>
        <strain evidence="3">ATCC BAA-1072 / DSM 3721 / NBRC 107634 / OCM 161 / Z-7303</strain>
    </source>
</reference>
<evidence type="ECO:0000256" key="1">
    <source>
        <dbReference type="SAM" id="Phobius"/>
    </source>
</evidence>
<dbReference type="OrthoDB" id="141863at2157"/>
<keyword evidence="3" id="KW-1185">Reference proteome</keyword>
<dbReference type="RefSeq" id="WP_013194191.1">
    <property type="nucleotide sequence ID" value="NC_014253.1"/>
</dbReference>
<dbReference type="Proteomes" id="UP000000391">
    <property type="component" value="Chromosome"/>
</dbReference>
<dbReference type="KEGG" id="mev:Metev_0722"/>
<proteinExistence type="predicted"/>